<evidence type="ECO:0000313" key="4">
    <source>
        <dbReference type="Proteomes" id="UP000182126"/>
    </source>
</evidence>
<dbReference type="GeneID" id="36301273"/>
<dbReference type="AlphaFoldDB" id="A0A1H1LBI4"/>
<organism evidence="2 4">
    <name type="scientific">Microbacterium paraoxydans</name>
    <dbReference type="NCBI Taxonomy" id="199592"/>
    <lineage>
        <taxon>Bacteria</taxon>
        <taxon>Bacillati</taxon>
        <taxon>Actinomycetota</taxon>
        <taxon>Actinomycetes</taxon>
        <taxon>Micrococcales</taxon>
        <taxon>Microbacteriaceae</taxon>
        <taxon>Microbacterium</taxon>
    </lineage>
</organism>
<protein>
    <submittedName>
        <fullName evidence="2">Uncharacterized protein</fullName>
    </submittedName>
</protein>
<dbReference type="EMBL" id="LT629770">
    <property type="protein sequence ID" value="SDR71405.1"/>
    <property type="molecule type" value="Genomic_DNA"/>
</dbReference>
<dbReference type="Proteomes" id="UP000182126">
    <property type="component" value="Chromosome I"/>
</dbReference>
<feature type="region of interest" description="Disordered" evidence="1">
    <location>
        <begin position="1"/>
        <end position="28"/>
    </location>
</feature>
<accession>A0A1H1LBI4</accession>
<evidence type="ECO:0000256" key="1">
    <source>
        <dbReference type="SAM" id="MobiDB-lite"/>
    </source>
</evidence>
<dbReference type="EMBL" id="LT629770">
    <property type="protein sequence ID" value="SDT08739.1"/>
    <property type="molecule type" value="Genomic_DNA"/>
</dbReference>
<dbReference type="RefSeq" id="WP_060921049.1">
    <property type="nucleotide sequence ID" value="NZ_LT629770.1"/>
</dbReference>
<evidence type="ECO:0000313" key="2">
    <source>
        <dbReference type="EMBL" id="SDR71405.1"/>
    </source>
</evidence>
<name>A0A1H1LBI4_9MICO</name>
<gene>
    <name evidence="2" type="ORF">SAMN04489809_0045</name>
    <name evidence="3" type="ORF">SAMN04489809_3480</name>
</gene>
<proteinExistence type="predicted"/>
<reference evidence="2 4" key="1">
    <citation type="submission" date="2016-10" db="EMBL/GenBank/DDBJ databases">
        <authorList>
            <person name="de Groot N.N."/>
        </authorList>
    </citation>
    <scope>NUCLEOTIDE SEQUENCE [LARGE SCALE GENOMIC DNA]</scope>
    <source>
        <strain evidence="2 4">DSM 15019</strain>
    </source>
</reference>
<sequence length="101" mass="10977">MSERIDHVESAINNGQAAEQTDDLQEAGVHAQHAIAHGLLALVEVQQKANEIAERAVEQRRIANLIALSVPQTLMDGAEASVPSWDAQYQLRAEIREGLGL</sequence>
<evidence type="ECO:0000313" key="3">
    <source>
        <dbReference type="EMBL" id="SDT08739.1"/>
    </source>
</evidence>